<organism evidence="2">
    <name type="scientific">uncultured Rubrobacteraceae bacterium</name>
    <dbReference type="NCBI Taxonomy" id="349277"/>
    <lineage>
        <taxon>Bacteria</taxon>
        <taxon>Bacillati</taxon>
        <taxon>Actinomycetota</taxon>
        <taxon>Rubrobacteria</taxon>
        <taxon>Rubrobacterales</taxon>
        <taxon>Rubrobacteraceae</taxon>
        <taxon>environmental samples</taxon>
    </lineage>
</organism>
<evidence type="ECO:0000256" key="1">
    <source>
        <dbReference type="SAM" id="MobiDB-lite"/>
    </source>
</evidence>
<sequence>DPGGRPAGRPPLQNGRVRENLRGGLGDHILDAGLPIPRATALPGNPAPLRPARPLEEARRPHRRFPRFGGIPGVETVAPPLLRSFSHGAAFRAGSLGL</sequence>
<reference evidence="2" key="1">
    <citation type="submission" date="2020-02" db="EMBL/GenBank/DDBJ databases">
        <authorList>
            <person name="Meier V. D."/>
        </authorList>
    </citation>
    <scope>NUCLEOTIDE SEQUENCE</scope>
    <source>
        <strain evidence="2">AVDCRST_MAG02</strain>
    </source>
</reference>
<evidence type="ECO:0000313" key="2">
    <source>
        <dbReference type="EMBL" id="CAA9473342.1"/>
    </source>
</evidence>
<protein>
    <submittedName>
        <fullName evidence="2">Uncharacterized protein YczJ</fullName>
    </submittedName>
</protein>
<dbReference type="EMBL" id="CADCVH010000108">
    <property type="protein sequence ID" value="CAA9473342.1"/>
    <property type="molecule type" value="Genomic_DNA"/>
</dbReference>
<dbReference type="AlphaFoldDB" id="A0A6J4RI54"/>
<proteinExistence type="predicted"/>
<feature type="non-terminal residue" evidence="2">
    <location>
        <position position="98"/>
    </location>
</feature>
<gene>
    <name evidence="2" type="ORF">AVDCRST_MAG02-4254</name>
</gene>
<feature type="region of interest" description="Disordered" evidence="1">
    <location>
        <begin position="37"/>
        <end position="73"/>
    </location>
</feature>
<accession>A0A6J4RI54</accession>
<name>A0A6J4RI54_9ACTN</name>
<feature type="non-terminal residue" evidence="2">
    <location>
        <position position="1"/>
    </location>
</feature>